<accession>A0A3N6PHI5</accession>
<dbReference type="EMBL" id="RCBY01000143">
    <property type="protein sequence ID" value="RQH33487.1"/>
    <property type="molecule type" value="Genomic_DNA"/>
</dbReference>
<dbReference type="RefSeq" id="WP_124142923.1">
    <property type="nucleotide sequence ID" value="NZ_CAWOKI010000168.1"/>
</dbReference>
<feature type="domain" description="Ribbon-helix-helix protein CopG" evidence="1">
    <location>
        <begin position="12"/>
        <end position="42"/>
    </location>
</feature>
<dbReference type="Pfam" id="PF01402">
    <property type="entry name" value="RHH_1"/>
    <property type="match status" value="1"/>
</dbReference>
<evidence type="ECO:0000313" key="3">
    <source>
        <dbReference type="Proteomes" id="UP000269154"/>
    </source>
</evidence>
<dbReference type="GO" id="GO:0006355">
    <property type="term" value="P:regulation of DNA-templated transcription"/>
    <property type="evidence" value="ECO:0007669"/>
    <property type="project" value="InterPro"/>
</dbReference>
<name>A0A3N6PHI5_9CYAN</name>
<comment type="caution">
    <text evidence="2">The sequence shown here is derived from an EMBL/GenBank/DDBJ whole genome shotgun (WGS) entry which is preliminary data.</text>
</comment>
<dbReference type="SUPFAM" id="SSF47598">
    <property type="entry name" value="Ribbon-helix-helix"/>
    <property type="match status" value="1"/>
</dbReference>
<keyword evidence="3" id="KW-1185">Reference proteome</keyword>
<evidence type="ECO:0000313" key="2">
    <source>
        <dbReference type="EMBL" id="RQH33487.1"/>
    </source>
</evidence>
<sequence>MAGKPKYKSPKKRTNLSLTPETLQRMDEIAEALNISRSELVEKWTGAWDKLESVGLLGESLACFGK</sequence>
<reference evidence="2 3" key="1">
    <citation type="journal article" date="2018" name="ACS Chem. Biol.">
        <title>Ketoreductase domain dysfunction expands chemodiversity: malyngamide biosynthesis in the cyanobacterium Okeania hirsuta.</title>
        <authorList>
            <person name="Moss N.A."/>
            <person name="Leao T."/>
            <person name="Rankin M."/>
            <person name="McCullough T.M."/>
            <person name="Qu P."/>
            <person name="Korobeynikov A."/>
            <person name="Smith J.L."/>
            <person name="Gerwick L."/>
            <person name="Gerwick W.H."/>
        </authorList>
    </citation>
    <scope>NUCLEOTIDE SEQUENCE [LARGE SCALE GENOMIC DNA]</scope>
    <source>
        <strain evidence="2 3">PAB10Feb10-1</strain>
    </source>
</reference>
<dbReference type="OrthoDB" id="9918508at2"/>
<proteinExistence type="predicted"/>
<gene>
    <name evidence="2" type="ORF">D5R40_21510</name>
</gene>
<organism evidence="2 3">
    <name type="scientific">Okeania hirsuta</name>
    <dbReference type="NCBI Taxonomy" id="1458930"/>
    <lineage>
        <taxon>Bacteria</taxon>
        <taxon>Bacillati</taxon>
        <taxon>Cyanobacteriota</taxon>
        <taxon>Cyanophyceae</taxon>
        <taxon>Oscillatoriophycideae</taxon>
        <taxon>Oscillatoriales</taxon>
        <taxon>Microcoleaceae</taxon>
        <taxon>Okeania</taxon>
    </lineage>
</organism>
<evidence type="ECO:0000259" key="1">
    <source>
        <dbReference type="Pfam" id="PF01402"/>
    </source>
</evidence>
<dbReference type="InterPro" id="IPR010985">
    <property type="entry name" value="Ribbon_hlx_hlx"/>
</dbReference>
<dbReference type="AlphaFoldDB" id="A0A3N6PHI5"/>
<dbReference type="InterPro" id="IPR002145">
    <property type="entry name" value="CopG"/>
</dbReference>
<protein>
    <submittedName>
        <fullName evidence="2">Ribbon-helix-helix domain-containing protein</fullName>
    </submittedName>
</protein>
<dbReference type="Proteomes" id="UP000269154">
    <property type="component" value="Unassembled WGS sequence"/>
</dbReference>